<dbReference type="InterPro" id="IPR036412">
    <property type="entry name" value="HAD-like_sf"/>
</dbReference>
<proteinExistence type="predicted"/>
<protein>
    <submittedName>
        <fullName evidence="2">Uncharacterized protein</fullName>
    </submittedName>
</protein>
<gene>
    <name evidence="2" type="ORF">ACFQ1S_26670</name>
</gene>
<accession>A0ABW3MDV9</accession>
<feature type="signal peptide" evidence="1">
    <location>
        <begin position="1"/>
        <end position="27"/>
    </location>
</feature>
<dbReference type="Gene3D" id="3.40.50.1000">
    <property type="entry name" value="HAD superfamily/HAD-like"/>
    <property type="match status" value="1"/>
</dbReference>
<dbReference type="Proteomes" id="UP001597045">
    <property type="component" value="Unassembled WGS sequence"/>
</dbReference>
<keyword evidence="3" id="KW-1185">Reference proteome</keyword>
<reference evidence="3" key="1">
    <citation type="journal article" date="2019" name="Int. J. Syst. Evol. Microbiol.">
        <title>The Global Catalogue of Microorganisms (GCM) 10K type strain sequencing project: providing services to taxonomists for standard genome sequencing and annotation.</title>
        <authorList>
            <consortium name="The Broad Institute Genomics Platform"/>
            <consortium name="The Broad Institute Genome Sequencing Center for Infectious Disease"/>
            <person name="Wu L."/>
            <person name="Ma J."/>
        </authorList>
    </citation>
    <scope>NUCLEOTIDE SEQUENCE [LARGE SCALE GENOMIC DNA]</scope>
    <source>
        <strain evidence="3">JCM 31486</strain>
    </source>
</reference>
<comment type="caution">
    <text evidence="2">The sequence shown here is derived from an EMBL/GenBank/DDBJ whole genome shotgun (WGS) entry which is preliminary data.</text>
</comment>
<evidence type="ECO:0000313" key="2">
    <source>
        <dbReference type="EMBL" id="MFD1048863.1"/>
    </source>
</evidence>
<name>A0ABW3MDV9_9PSEU</name>
<dbReference type="EMBL" id="JBHTIS010001837">
    <property type="protein sequence ID" value="MFD1048863.1"/>
    <property type="molecule type" value="Genomic_DNA"/>
</dbReference>
<dbReference type="InterPro" id="IPR023214">
    <property type="entry name" value="HAD_sf"/>
</dbReference>
<dbReference type="SUPFAM" id="SSF56784">
    <property type="entry name" value="HAD-like"/>
    <property type="match status" value="1"/>
</dbReference>
<keyword evidence="1" id="KW-0732">Signal</keyword>
<evidence type="ECO:0000313" key="3">
    <source>
        <dbReference type="Proteomes" id="UP001597045"/>
    </source>
</evidence>
<sequence>MALTYSRRLAAVLSASLCLALSTSLGAAATDCVFYDDRQVNIDGAVAAGLTAKLWTNAADARAHLAALGVL</sequence>
<evidence type="ECO:0000256" key="1">
    <source>
        <dbReference type="SAM" id="SignalP"/>
    </source>
</evidence>
<feature type="chain" id="PRO_5046204173" evidence="1">
    <location>
        <begin position="28"/>
        <end position="71"/>
    </location>
</feature>
<organism evidence="2 3">
    <name type="scientific">Kibdelosporangium lantanae</name>
    <dbReference type="NCBI Taxonomy" id="1497396"/>
    <lineage>
        <taxon>Bacteria</taxon>
        <taxon>Bacillati</taxon>
        <taxon>Actinomycetota</taxon>
        <taxon>Actinomycetes</taxon>
        <taxon>Pseudonocardiales</taxon>
        <taxon>Pseudonocardiaceae</taxon>
        <taxon>Kibdelosporangium</taxon>
    </lineage>
</organism>